<dbReference type="PANTHER" id="PTHR12673">
    <property type="entry name" value="FACIOGENITAL DYSPLASIA PROTEIN"/>
    <property type="match status" value="1"/>
</dbReference>
<dbReference type="InterPro" id="IPR051092">
    <property type="entry name" value="FYVE_RhoGEF_PH"/>
</dbReference>
<evidence type="ECO:0000313" key="4">
    <source>
        <dbReference type="Proteomes" id="UP000011083"/>
    </source>
</evidence>
<dbReference type="VEuPathDB" id="AmoebaDB:ACA1_091740"/>
<dbReference type="OrthoDB" id="8059989at2759"/>
<feature type="region of interest" description="Disordered" evidence="1">
    <location>
        <begin position="637"/>
        <end position="668"/>
    </location>
</feature>
<feature type="compositionally biased region" description="Basic and acidic residues" evidence="1">
    <location>
        <begin position="447"/>
        <end position="480"/>
    </location>
</feature>
<dbReference type="KEGG" id="acan:ACA1_091740"/>
<dbReference type="Gene3D" id="1.20.900.10">
    <property type="entry name" value="Dbl homology (DH) domain"/>
    <property type="match status" value="1"/>
</dbReference>
<feature type="region of interest" description="Disordered" evidence="1">
    <location>
        <begin position="1"/>
        <end position="22"/>
    </location>
</feature>
<dbReference type="EMBL" id="KB008103">
    <property type="protein sequence ID" value="ELR12664.1"/>
    <property type="molecule type" value="Genomic_DNA"/>
</dbReference>
<dbReference type="InterPro" id="IPR001849">
    <property type="entry name" value="PH_domain"/>
</dbReference>
<feature type="region of interest" description="Disordered" evidence="1">
    <location>
        <begin position="446"/>
        <end position="480"/>
    </location>
</feature>
<gene>
    <name evidence="3" type="ORF">ACA1_091740</name>
</gene>
<dbReference type="InterPro" id="IPR000219">
    <property type="entry name" value="DH_dom"/>
</dbReference>
<keyword evidence="4" id="KW-1185">Reference proteome</keyword>
<dbReference type="GO" id="GO:0005085">
    <property type="term" value="F:guanyl-nucleotide exchange factor activity"/>
    <property type="evidence" value="ECO:0007669"/>
    <property type="project" value="InterPro"/>
</dbReference>
<evidence type="ECO:0000256" key="1">
    <source>
        <dbReference type="SAM" id="MobiDB-lite"/>
    </source>
</evidence>
<feature type="compositionally biased region" description="Basic and acidic residues" evidence="1">
    <location>
        <begin position="752"/>
        <end position="766"/>
    </location>
</feature>
<feature type="domain" description="DH" evidence="2">
    <location>
        <begin position="68"/>
        <end position="275"/>
    </location>
</feature>
<evidence type="ECO:0000313" key="3">
    <source>
        <dbReference type="EMBL" id="ELR12664.1"/>
    </source>
</evidence>
<dbReference type="AlphaFoldDB" id="L8GIK3"/>
<feature type="region of interest" description="Disordered" evidence="1">
    <location>
        <begin position="784"/>
        <end position="929"/>
    </location>
</feature>
<feature type="compositionally biased region" description="Acidic residues" evidence="1">
    <location>
        <begin position="697"/>
        <end position="709"/>
    </location>
</feature>
<dbReference type="CDD" id="cd00160">
    <property type="entry name" value="RhoGEF"/>
    <property type="match status" value="1"/>
</dbReference>
<feature type="compositionally biased region" description="Low complexity" evidence="1">
    <location>
        <begin position="595"/>
        <end position="607"/>
    </location>
</feature>
<dbReference type="RefSeq" id="XP_004334677.1">
    <property type="nucleotide sequence ID" value="XM_004334629.1"/>
</dbReference>
<dbReference type="PROSITE" id="PS50010">
    <property type="entry name" value="DH_2"/>
    <property type="match status" value="1"/>
</dbReference>
<feature type="region of interest" description="Disordered" evidence="1">
    <location>
        <begin position="697"/>
        <end position="766"/>
    </location>
</feature>
<organism evidence="3 4">
    <name type="scientific">Acanthamoeba castellanii (strain ATCC 30010 / Neff)</name>
    <dbReference type="NCBI Taxonomy" id="1257118"/>
    <lineage>
        <taxon>Eukaryota</taxon>
        <taxon>Amoebozoa</taxon>
        <taxon>Discosea</taxon>
        <taxon>Longamoebia</taxon>
        <taxon>Centramoebida</taxon>
        <taxon>Acanthamoebidae</taxon>
        <taxon>Acanthamoeba</taxon>
    </lineage>
</organism>
<dbReference type="PANTHER" id="PTHR12673:SF159">
    <property type="entry name" value="LD03170P"/>
    <property type="match status" value="1"/>
</dbReference>
<accession>L8GIK3</accession>
<dbReference type="InterPro" id="IPR035899">
    <property type="entry name" value="DBL_dom_sf"/>
</dbReference>
<dbReference type="SMART" id="SM00233">
    <property type="entry name" value="PH"/>
    <property type="match status" value="1"/>
</dbReference>
<feature type="region of interest" description="Disordered" evidence="1">
    <location>
        <begin position="559"/>
        <end position="620"/>
    </location>
</feature>
<proteinExistence type="predicted"/>
<dbReference type="GeneID" id="14913583"/>
<reference evidence="3 4" key="1">
    <citation type="journal article" date="2013" name="Genome Biol.">
        <title>Genome of Acanthamoeba castellanii highlights extensive lateral gene transfer and early evolution of tyrosine kinase signaling.</title>
        <authorList>
            <person name="Clarke M."/>
            <person name="Lohan A.J."/>
            <person name="Liu B."/>
            <person name="Lagkouvardos I."/>
            <person name="Roy S."/>
            <person name="Zafar N."/>
            <person name="Bertelli C."/>
            <person name="Schilde C."/>
            <person name="Kianianmomeni A."/>
            <person name="Burglin T.R."/>
            <person name="Frech C."/>
            <person name="Turcotte B."/>
            <person name="Kopec K.O."/>
            <person name="Synnott J.M."/>
            <person name="Choo C."/>
            <person name="Paponov I."/>
            <person name="Finkler A."/>
            <person name="Soon Heng Tan C."/>
            <person name="Hutchins A.P."/>
            <person name="Weinmeier T."/>
            <person name="Rattei T."/>
            <person name="Chu J.S."/>
            <person name="Gimenez G."/>
            <person name="Irimia M."/>
            <person name="Rigden D.J."/>
            <person name="Fitzpatrick D.A."/>
            <person name="Lorenzo-Morales J."/>
            <person name="Bateman A."/>
            <person name="Chiu C.H."/>
            <person name="Tang P."/>
            <person name="Hegemann P."/>
            <person name="Fromm H."/>
            <person name="Raoult D."/>
            <person name="Greub G."/>
            <person name="Miranda-Saavedra D."/>
            <person name="Chen N."/>
            <person name="Nash P."/>
            <person name="Ginger M.L."/>
            <person name="Horn M."/>
            <person name="Schaap P."/>
            <person name="Caler L."/>
            <person name="Loftus B."/>
        </authorList>
    </citation>
    <scope>NUCLEOTIDE SEQUENCE [LARGE SCALE GENOMIC DNA]</scope>
    <source>
        <strain evidence="3 4">Neff</strain>
    </source>
</reference>
<dbReference type="SUPFAM" id="SSF50729">
    <property type="entry name" value="PH domain-like"/>
    <property type="match status" value="1"/>
</dbReference>
<dbReference type="SUPFAM" id="SSF48065">
    <property type="entry name" value="DBL homology domain (DH-domain)"/>
    <property type="match status" value="1"/>
</dbReference>
<feature type="compositionally biased region" description="Low complexity" evidence="1">
    <location>
        <begin position="813"/>
        <end position="842"/>
    </location>
</feature>
<dbReference type="Pfam" id="PF00621">
    <property type="entry name" value="RhoGEF"/>
    <property type="match status" value="1"/>
</dbReference>
<sequence length="940" mass="105177">MVGGARKPQQHHTLPPTGITPVPEVLASSVSTTLPAVGETEDGRVQGTLVGIDRKTTPMDTQIAAQFKRFQIIQEILNTEYLYVEDLKTLVKVSYLTPIRDGELLPSHEIPQIFLNVEIILGIHSDLLQKLMKRLGVEKISPARSTGRATGEVVLETSSKGRSISYHVGDIFKEMSKNFVVYKHYCSNYKKSMDAIQRAKQIPAFADFLRTQSQKAEVNNLSLRDYMIKPIQRICKYPLLFKNLLQNTPMDHKDYRLQVECLETLEKMVTYINISRKEAENIHTMMIIETSMANCKARHRALHNAMWRCECCAHTPRACIRLAEAGRHYKHEGQLAQLIQSGARVTVRQCYLFSDLFVIAKSKSKKASFLGNKNLLQFVAAIPLATATIKNVEDQKDKGMRIDGEQEGKKEGHTRKSFVFFARSAADRELWTGKIRKAIGKRTQVCEAKEKEKADKEKEKADEQKEKEREKDVKAEQEERKEVERLQRRVSKQRKLIESLKEFMESEFEEKKTMLTEIERLKQADLDRELEIKRLRDELAARDRQLLEVEERAKAAVAEAEERAKAAATATPKKNEDGGSQIIAVPPRPRLSVSKPAADKTPTTATTAPPPPAILDEDAEKRGSMAFFKSMSQGVGKLLETEKAKFESERREREEREARERERDEVQAVRTRAIRADSILVEDEWIQKKTRVLSLEEMLDSDNEDDSSEGSDKKGGGPGQKQDEADEDDDDDDEADDEEEEGAIKQFYDEADTAKKEAGAEQREQAAEEVNLFEFIAEQGAALGGEKAAAGDKKDRKSKKKRFATPSKMWPFASKKSAPSSPGSTITSLPSPSPASAGGSTIVATSSHGVPTRVPPPVPARAPSVHLASVSLSPSSSQEVLPVYTPAARPAEESSGDEESEGDVGDAELSDHLRDLRESNPDLTTRRTRASIMLFFGTTK</sequence>
<dbReference type="SMART" id="SM00325">
    <property type="entry name" value="RhoGEF"/>
    <property type="match status" value="1"/>
</dbReference>
<dbReference type="GO" id="GO:0005737">
    <property type="term" value="C:cytoplasm"/>
    <property type="evidence" value="ECO:0007669"/>
    <property type="project" value="TreeGrafter"/>
</dbReference>
<feature type="compositionally biased region" description="Basic and acidic residues" evidence="1">
    <location>
        <begin position="909"/>
        <end position="920"/>
    </location>
</feature>
<dbReference type="InterPro" id="IPR011993">
    <property type="entry name" value="PH-like_dom_sf"/>
</dbReference>
<evidence type="ECO:0000259" key="2">
    <source>
        <dbReference type="PROSITE" id="PS50010"/>
    </source>
</evidence>
<feature type="compositionally biased region" description="Acidic residues" evidence="1">
    <location>
        <begin position="894"/>
        <end position="908"/>
    </location>
</feature>
<protein>
    <submittedName>
        <fullName evidence="3">RhoGEF domain containing protein</fullName>
    </submittedName>
</protein>
<dbReference type="Gene3D" id="2.30.29.30">
    <property type="entry name" value="Pleckstrin-homology domain (PH domain)/Phosphotyrosine-binding domain (PTB)"/>
    <property type="match status" value="1"/>
</dbReference>
<dbReference type="Proteomes" id="UP000011083">
    <property type="component" value="Unassembled WGS sequence"/>
</dbReference>
<feature type="compositionally biased region" description="Basic and acidic residues" evidence="1">
    <location>
        <begin position="639"/>
        <end position="667"/>
    </location>
</feature>
<name>L8GIK3_ACACF</name>
<feature type="compositionally biased region" description="Low complexity" evidence="1">
    <location>
        <begin position="861"/>
        <end position="877"/>
    </location>
</feature>
<feature type="compositionally biased region" description="Acidic residues" evidence="1">
    <location>
        <begin position="724"/>
        <end position="741"/>
    </location>
</feature>